<dbReference type="PROSITE" id="PS51257">
    <property type="entry name" value="PROKAR_LIPOPROTEIN"/>
    <property type="match status" value="1"/>
</dbReference>
<dbReference type="RefSeq" id="WP_345461655.1">
    <property type="nucleotide sequence ID" value="NZ_BAABKG010000004.1"/>
</dbReference>
<dbReference type="PROSITE" id="PS00523">
    <property type="entry name" value="SULFATASE_1"/>
    <property type="match status" value="1"/>
</dbReference>
<feature type="chain" id="PRO_5045669005" description="Sulfatase N-terminal domain-containing protein" evidence="5">
    <location>
        <begin position="28"/>
        <end position="517"/>
    </location>
</feature>
<dbReference type="InterPro" id="IPR006311">
    <property type="entry name" value="TAT_signal"/>
</dbReference>
<dbReference type="SUPFAM" id="SSF53649">
    <property type="entry name" value="Alkaline phosphatase-like"/>
    <property type="match status" value="1"/>
</dbReference>
<feature type="domain" description="Sulfatase N-terminal" evidence="6">
    <location>
        <begin position="70"/>
        <end position="397"/>
    </location>
</feature>
<keyword evidence="4" id="KW-0325">Glycoprotein</keyword>
<protein>
    <recommendedName>
        <fullName evidence="6">Sulfatase N-terminal domain-containing protein</fullName>
    </recommendedName>
</protein>
<dbReference type="Proteomes" id="UP001500221">
    <property type="component" value="Unassembled WGS sequence"/>
</dbReference>
<evidence type="ECO:0000259" key="6">
    <source>
        <dbReference type="Pfam" id="PF00884"/>
    </source>
</evidence>
<feature type="signal peptide" evidence="5">
    <location>
        <begin position="1"/>
        <end position="27"/>
    </location>
</feature>
<dbReference type="InterPro" id="IPR000917">
    <property type="entry name" value="Sulfatase_N"/>
</dbReference>
<dbReference type="PANTHER" id="PTHR43108">
    <property type="entry name" value="N-ACETYLGLUCOSAMINE-6-SULFATASE FAMILY MEMBER"/>
    <property type="match status" value="1"/>
</dbReference>
<sequence>MPAARRRLLPTLLAAVVALACCAAALGAPPSDRATAGAVGAPGAVGGVGGVEPVVGGVGDVEPVEPGVDNVVLLVVDDMSDVACRDTATVLPRSALWLRDLGTCYENATTATPVCCPARSQILTGQLSHNNGVRRQVDAWSLDPGDTVPDDLDAAGWRTYAAGKYLNGVKAADFAAGRWSGFDEFDLWDRYTYAPGTYRTYAEDGTSARPAVPATQAVGDGLVGSLEDYADAGEPFFLYGAFYAPHAIVGAKGWEALPQPSEAHADAVVPGFRYAPEVDARDKLPLFQRSKPWWSREYFRALYEQRRRAMLDVDDQVARVFESLLERDLLDRTAVVLVSDNGLADRNQSNWEAKAVPYPAATDVPLLAWWPGRAPATDRRPVGLIDLAPTVYELLGVTPEHVMDGHSLLGPHRRSVQYLEFFTESSRLVAEESGEETTHVPSWKMLRLADGDAYVEWYRGDGRLRAREYYADPGMTRNLLHYGQGPRRARLDALRAELRRLAGCRGTVESGSRRPCT</sequence>
<dbReference type="Gene3D" id="3.40.720.10">
    <property type="entry name" value="Alkaline Phosphatase, subunit A"/>
    <property type="match status" value="1"/>
</dbReference>
<evidence type="ECO:0000256" key="4">
    <source>
        <dbReference type="ARBA" id="ARBA00023180"/>
    </source>
</evidence>
<gene>
    <name evidence="7" type="ORF">GCM10023340_35400</name>
</gene>
<reference evidence="8" key="1">
    <citation type="journal article" date="2019" name="Int. J. Syst. Evol. Microbiol.">
        <title>The Global Catalogue of Microorganisms (GCM) 10K type strain sequencing project: providing services to taxonomists for standard genome sequencing and annotation.</title>
        <authorList>
            <consortium name="The Broad Institute Genomics Platform"/>
            <consortium name="The Broad Institute Genome Sequencing Center for Infectious Disease"/>
            <person name="Wu L."/>
            <person name="Ma J."/>
        </authorList>
    </citation>
    <scope>NUCLEOTIDE SEQUENCE [LARGE SCALE GENOMIC DNA]</scope>
    <source>
        <strain evidence="8">JCM 18459</strain>
    </source>
</reference>
<keyword evidence="2 5" id="KW-0732">Signal</keyword>
<keyword evidence="8" id="KW-1185">Reference proteome</keyword>
<evidence type="ECO:0000313" key="7">
    <source>
        <dbReference type="EMBL" id="GAA5153405.1"/>
    </source>
</evidence>
<comment type="caution">
    <text evidence="7">The sequence shown here is derived from an EMBL/GenBank/DDBJ whole genome shotgun (WGS) entry which is preliminary data.</text>
</comment>
<proteinExistence type="inferred from homology"/>
<comment type="similarity">
    <text evidence="1">Belongs to the sulfatase family.</text>
</comment>
<evidence type="ECO:0000256" key="5">
    <source>
        <dbReference type="SAM" id="SignalP"/>
    </source>
</evidence>
<dbReference type="Pfam" id="PF00884">
    <property type="entry name" value="Sulfatase"/>
    <property type="match status" value="1"/>
</dbReference>
<evidence type="ECO:0000256" key="1">
    <source>
        <dbReference type="ARBA" id="ARBA00008779"/>
    </source>
</evidence>
<dbReference type="InterPro" id="IPR024607">
    <property type="entry name" value="Sulfatase_CS"/>
</dbReference>
<evidence type="ECO:0000256" key="3">
    <source>
        <dbReference type="ARBA" id="ARBA00022801"/>
    </source>
</evidence>
<accession>A0ABP9PX66</accession>
<dbReference type="PANTHER" id="PTHR43108:SF8">
    <property type="entry name" value="SD21168P"/>
    <property type="match status" value="1"/>
</dbReference>
<evidence type="ECO:0000256" key="2">
    <source>
        <dbReference type="ARBA" id="ARBA00022729"/>
    </source>
</evidence>
<name>A0ABP9PX66_9ACTN</name>
<evidence type="ECO:0000313" key="8">
    <source>
        <dbReference type="Proteomes" id="UP001500221"/>
    </source>
</evidence>
<dbReference type="InterPro" id="IPR017850">
    <property type="entry name" value="Alkaline_phosphatase_core_sf"/>
</dbReference>
<keyword evidence="3" id="KW-0378">Hydrolase</keyword>
<dbReference type="EMBL" id="BAABKG010000004">
    <property type="protein sequence ID" value="GAA5153405.1"/>
    <property type="molecule type" value="Genomic_DNA"/>
</dbReference>
<organism evidence="7 8">
    <name type="scientific">Nocardioides marinquilinus</name>
    <dbReference type="NCBI Taxonomy" id="1210400"/>
    <lineage>
        <taxon>Bacteria</taxon>
        <taxon>Bacillati</taxon>
        <taxon>Actinomycetota</taxon>
        <taxon>Actinomycetes</taxon>
        <taxon>Propionibacteriales</taxon>
        <taxon>Nocardioidaceae</taxon>
        <taxon>Nocardioides</taxon>
    </lineage>
</organism>
<dbReference type="PROSITE" id="PS51318">
    <property type="entry name" value="TAT"/>
    <property type="match status" value="1"/>
</dbReference>